<evidence type="ECO:0000256" key="1">
    <source>
        <dbReference type="SAM" id="MobiDB-lite"/>
    </source>
</evidence>
<evidence type="ECO:0000313" key="3">
    <source>
        <dbReference type="Proteomes" id="UP001642406"/>
    </source>
</evidence>
<evidence type="ECO:0000313" key="2">
    <source>
        <dbReference type="EMBL" id="CAK7224147.1"/>
    </source>
</evidence>
<reference evidence="2 3" key="1">
    <citation type="submission" date="2024-01" db="EMBL/GenBank/DDBJ databases">
        <authorList>
            <person name="Allen C."/>
            <person name="Tagirdzhanova G."/>
        </authorList>
    </citation>
    <scope>NUCLEOTIDE SEQUENCE [LARGE SCALE GENOMIC DNA]</scope>
</reference>
<dbReference type="EMBL" id="CAWUHC010000047">
    <property type="protein sequence ID" value="CAK7224147.1"/>
    <property type="molecule type" value="Genomic_DNA"/>
</dbReference>
<feature type="region of interest" description="Disordered" evidence="1">
    <location>
        <begin position="433"/>
        <end position="477"/>
    </location>
</feature>
<protein>
    <submittedName>
        <fullName evidence="2">Uncharacterized protein</fullName>
    </submittedName>
</protein>
<feature type="region of interest" description="Disordered" evidence="1">
    <location>
        <begin position="192"/>
        <end position="216"/>
    </location>
</feature>
<sequence>MGLVLYSSADGDPSPSCPASLHSFGNDFSTNTFHNDHLADLVAHNRHIPASRGKVRDWRCGPSKTRLTAQRQSALACQYRYDVGMIKCHQESEIDLLRKNGMWRPSLRPHQVRLLQKSSRIYYDRWQRYGEEYHGNYLYDRHYHYKARGTPHVRGQRKSVRDEWLNQTAADAGLVPARRPPSLERQGAFRAASTTKKQMMSPASRPAPSITPSVKDDPDVAELYRLGLLYDDEHERGAGFGLDAIVHNAPLYTVSTASRRGRRTRGKEAEAFAFEDIGFDDDLPPLDLALSFANLGDDAALARFLQDEEMATYLAGASDDIVVPDLASFAPSSSASPFTQPVMVIYELEPEVEGEVERAHTPEPEVNPITDPSEAGVDSASSVIDHDEGEVEYEKQKEAEPLFLSSLFASPSPSEDDGDWDMDMDMGVMDDRQFFDDRRSGPGDILIACPTETDDDNNDDNDDGSRGLDNAWVFLQR</sequence>
<keyword evidence="3" id="KW-1185">Reference proteome</keyword>
<accession>A0ABP0BXF8</accession>
<proteinExistence type="predicted"/>
<comment type="caution">
    <text evidence="2">The sequence shown here is derived from an EMBL/GenBank/DDBJ whole genome shotgun (WGS) entry which is preliminary data.</text>
</comment>
<dbReference type="Proteomes" id="UP001642406">
    <property type="component" value="Unassembled WGS sequence"/>
</dbReference>
<feature type="region of interest" description="Disordered" evidence="1">
    <location>
        <begin position="361"/>
        <end position="381"/>
    </location>
</feature>
<feature type="compositionally biased region" description="Acidic residues" evidence="1">
    <location>
        <begin position="452"/>
        <end position="462"/>
    </location>
</feature>
<gene>
    <name evidence="2" type="ORF">SBRCBS47491_005449</name>
</gene>
<name>A0ABP0BXF8_9PEZI</name>
<organism evidence="2 3">
    <name type="scientific">Sporothrix bragantina</name>
    <dbReference type="NCBI Taxonomy" id="671064"/>
    <lineage>
        <taxon>Eukaryota</taxon>
        <taxon>Fungi</taxon>
        <taxon>Dikarya</taxon>
        <taxon>Ascomycota</taxon>
        <taxon>Pezizomycotina</taxon>
        <taxon>Sordariomycetes</taxon>
        <taxon>Sordariomycetidae</taxon>
        <taxon>Ophiostomatales</taxon>
        <taxon>Ophiostomataceae</taxon>
        <taxon>Sporothrix</taxon>
    </lineage>
</organism>